<dbReference type="PROSITE" id="PS50097">
    <property type="entry name" value="BTB"/>
    <property type="match status" value="1"/>
</dbReference>
<dbReference type="GO" id="GO:0043161">
    <property type="term" value="P:proteasome-mediated ubiquitin-dependent protein catabolic process"/>
    <property type="evidence" value="ECO:0000318"/>
    <property type="project" value="GO_Central"/>
</dbReference>
<dbReference type="AlphaFoldDB" id="E9GLA4"/>
<keyword evidence="3" id="KW-1185">Reference proteome</keyword>
<dbReference type="OrthoDB" id="6359816at2759"/>
<accession>E9GLA4</accession>
<dbReference type="PhylomeDB" id="E9GLA4"/>
<dbReference type="KEGG" id="dpx:DAPPUDRAFT_319299"/>
<evidence type="ECO:0000259" key="1">
    <source>
        <dbReference type="PROSITE" id="PS50097"/>
    </source>
</evidence>
<dbReference type="InterPro" id="IPR011333">
    <property type="entry name" value="SKP1/BTB/POZ_sf"/>
</dbReference>
<dbReference type="SMART" id="SM00225">
    <property type="entry name" value="BTB"/>
    <property type="match status" value="1"/>
</dbReference>
<protein>
    <recommendedName>
        <fullName evidence="1">BTB domain-containing protein</fullName>
    </recommendedName>
</protein>
<evidence type="ECO:0000313" key="3">
    <source>
        <dbReference type="Proteomes" id="UP000000305"/>
    </source>
</evidence>
<dbReference type="InterPro" id="IPR000210">
    <property type="entry name" value="BTB/POZ_dom"/>
</dbReference>
<dbReference type="GO" id="GO:0031625">
    <property type="term" value="F:ubiquitin protein ligase binding"/>
    <property type="evidence" value="ECO:0000318"/>
    <property type="project" value="GO_Central"/>
</dbReference>
<dbReference type="eggNOG" id="KOG1987">
    <property type="taxonomic scope" value="Eukaryota"/>
</dbReference>
<dbReference type="PANTHER" id="PTHR24413">
    <property type="entry name" value="SPECKLE-TYPE POZ PROTEIN"/>
    <property type="match status" value="1"/>
</dbReference>
<feature type="domain" description="BTB" evidence="1">
    <location>
        <begin position="173"/>
        <end position="231"/>
    </location>
</feature>
<name>E9GLA4_DAPPU</name>
<dbReference type="GO" id="GO:0030162">
    <property type="term" value="P:regulation of proteolysis"/>
    <property type="evidence" value="ECO:0000318"/>
    <property type="project" value="GO_Central"/>
</dbReference>
<dbReference type="Pfam" id="PF00651">
    <property type="entry name" value="BTB"/>
    <property type="match status" value="1"/>
</dbReference>
<dbReference type="InParanoid" id="E9GLA4"/>
<dbReference type="Gene3D" id="3.30.710.10">
    <property type="entry name" value="Potassium Channel Kv1.1, Chain A"/>
    <property type="match status" value="1"/>
</dbReference>
<dbReference type="CDD" id="cd14733">
    <property type="entry name" value="BACK"/>
    <property type="match status" value="1"/>
</dbReference>
<dbReference type="Proteomes" id="UP000000305">
    <property type="component" value="Unassembled WGS sequence"/>
</dbReference>
<sequence length="332" mass="38324">MSEKYLVGSDSMRSGLFRIHWILDDVTEETENVRIYKKKFQLNGSQPCRVYTITYEYSHRRGPGTISVEESGCSNFSGWKRKYLPEEKSIECEDVDRLKVKATQKPICMWIYLGSDSSEIKLVENSDKWERTVLCFPNPPEVVILWVDFGTSISFENTIFKGLKGMLDKQSQCDVQFQLKGDEMVGAHTVMLSAVSPVFATMFEESKVRQLKIDIEVDVLRQLLVYMYSGNAPDLKEENMTQKLWEVAAKYEVETLKRECVGVLLERVRIDNAIQLLIWSNLHSIPELLVITIEFVAEHFEALSSRLEWIDLFENQPGLYLLIAKRIPVLTV</sequence>
<dbReference type="GO" id="GO:0005737">
    <property type="term" value="C:cytoplasm"/>
    <property type="evidence" value="ECO:0000318"/>
    <property type="project" value="GO_Central"/>
</dbReference>
<proteinExistence type="predicted"/>
<reference evidence="2 3" key="1">
    <citation type="journal article" date="2011" name="Science">
        <title>The ecoresponsive genome of Daphnia pulex.</title>
        <authorList>
            <person name="Colbourne J.K."/>
            <person name="Pfrender M.E."/>
            <person name="Gilbert D."/>
            <person name="Thomas W.K."/>
            <person name="Tucker A."/>
            <person name="Oakley T.H."/>
            <person name="Tokishita S."/>
            <person name="Aerts A."/>
            <person name="Arnold G.J."/>
            <person name="Basu M.K."/>
            <person name="Bauer D.J."/>
            <person name="Caceres C.E."/>
            <person name="Carmel L."/>
            <person name="Casola C."/>
            <person name="Choi J.H."/>
            <person name="Detter J.C."/>
            <person name="Dong Q."/>
            <person name="Dusheyko S."/>
            <person name="Eads B.D."/>
            <person name="Frohlich T."/>
            <person name="Geiler-Samerotte K.A."/>
            <person name="Gerlach D."/>
            <person name="Hatcher P."/>
            <person name="Jogdeo S."/>
            <person name="Krijgsveld J."/>
            <person name="Kriventseva E.V."/>
            <person name="Kultz D."/>
            <person name="Laforsch C."/>
            <person name="Lindquist E."/>
            <person name="Lopez J."/>
            <person name="Manak J.R."/>
            <person name="Muller J."/>
            <person name="Pangilinan J."/>
            <person name="Patwardhan R.P."/>
            <person name="Pitluck S."/>
            <person name="Pritham E.J."/>
            <person name="Rechtsteiner A."/>
            <person name="Rho M."/>
            <person name="Rogozin I.B."/>
            <person name="Sakarya O."/>
            <person name="Salamov A."/>
            <person name="Schaack S."/>
            <person name="Shapiro H."/>
            <person name="Shiga Y."/>
            <person name="Skalitzky C."/>
            <person name="Smith Z."/>
            <person name="Souvorov A."/>
            <person name="Sung W."/>
            <person name="Tang Z."/>
            <person name="Tsuchiya D."/>
            <person name="Tu H."/>
            <person name="Vos H."/>
            <person name="Wang M."/>
            <person name="Wolf Y.I."/>
            <person name="Yamagata H."/>
            <person name="Yamada T."/>
            <person name="Ye Y."/>
            <person name="Shaw J.R."/>
            <person name="Andrews J."/>
            <person name="Crease T.J."/>
            <person name="Tang H."/>
            <person name="Lucas S.M."/>
            <person name="Robertson H.M."/>
            <person name="Bork P."/>
            <person name="Koonin E.V."/>
            <person name="Zdobnov E.M."/>
            <person name="Grigoriev I.V."/>
            <person name="Lynch M."/>
            <person name="Boore J.L."/>
        </authorList>
    </citation>
    <scope>NUCLEOTIDE SEQUENCE [LARGE SCALE GENOMIC DNA]</scope>
</reference>
<evidence type="ECO:0000313" key="2">
    <source>
        <dbReference type="EMBL" id="EFX79828.1"/>
    </source>
</evidence>
<dbReference type="GO" id="GO:0005634">
    <property type="term" value="C:nucleus"/>
    <property type="evidence" value="ECO:0000318"/>
    <property type="project" value="GO_Central"/>
</dbReference>
<organism evidence="2 3">
    <name type="scientific">Daphnia pulex</name>
    <name type="common">Water flea</name>
    <dbReference type="NCBI Taxonomy" id="6669"/>
    <lineage>
        <taxon>Eukaryota</taxon>
        <taxon>Metazoa</taxon>
        <taxon>Ecdysozoa</taxon>
        <taxon>Arthropoda</taxon>
        <taxon>Crustacea</taxon>
        <taxon>Branchiopoda</taxon>
        <taxon>Diplostraca</taxon>
        <taxon>Cladocera</taxon>
        <taxon>Anomopoda</taxon>
        <taxon>Daphniidae</taxon>
        <taxon>Daphnia</taxon>
    </lineage>
</organism>
<dbReference type="SUPFAM" id="SSF54695">
    <property type="entry name" value="POZ domain"/>
    <property type="match status" value="1"/>
</dbReference>
<dbReference type="EMBL" id="GL732550">
    <property type="protein sequence ID" value="EFX79828.1"/>
    <property type="molecule type" value="Genomic_DNA"/>
</dbReference>
<gene>
    <name evidence="2" type="ORF">DAPPUDRAFT_319299</name>
</gene>
<dbReference type="HOGENOM" id="CLU_050585_1_0_1"/>